<proteinExistence type="predicted"/>
<dbReference type="PROSITE" id="PS51186">
    <property type="entry name" value="GNAT"/>
    <property type="match status" value="1"/>
</dbReference>
<dbReference type="Gene3D" id="3.40.630.30">
    <property type="match status" value="1"/>
</dbReference>
<dbReference type="SUPFAM" id="SSF55729">
    <property type="entry name" value="Acyl-CoA N-acyltransferases (Nat)"/>
    <property type="match status" value="1"/>
</dbReference>
<evidence type="ECO:0000259" key="1">
    <source>
        <dbReference type="PROSITE" id="PS51186"/>
    </source>
</evidence>
<name>A0A7R7ELF2_9FIRM</name>
<keyword evidence="3" id="KW-1185">Reference proteome</keyword>
<dbReference type="GO" id="GO:0016747">
    <property type="term" value="F:acyltransferase activity, transferring groups other than amino-acyl groups"/>
    <property type="evidence" value="ECO:0007669"/>
    <property type="project" value="InterPro"/>
</dbReference>
<dbReference type="CDD" id="cd04301">
    <property type="entry name" value="NAT_SF"/>
    <property type="match status" value="1"/>
</dbReference>
<dbReference type="InterPro" id="IPR051531">
    <property type="entry name" value="N-acetyltransferase"/>
</dbReference>
<evidence type="ECO:0000313" key="2">
    <source>
        <dbReference type="EMBL" id="BCN30942.1"/>
    </source>
</evidence>
<dbReference type="InterPro" id="IPR000182">
    <property type="entry name" value="GNAT_dom"/>
</dbReference>
<dbReference type="Proteomes" id="UP000595897">
    <property type="component" value="Chromosome"/>
</dbReference>
<protein>
    <submittedName>
        <fullName evidence="2">GNAT family acetyltransferase</fullName>
    </submittedName>
</protein>
<keyword evidence="2" id="KW-0808">Transferase</keyword>
<organism evidence="2 3">
    <name type="scientific">Anaeromicropila herbilytica</name>
    <dbReference type="NCBI Taxonomy" id="2785025"/>
    <lineage>
        <taxon>Bacteria</taxon>
        <taxon>Bacillati</taxon>
        <taxon>Bacillota</taxon>
        <taxon>Clostridia</taxon>
        <taxon>Lachnospirales</taxon>
        <taxon>Lachnospiraceae</taxon>
        <taxon>Anaeromicropila</taxon>
    </lineage>
</organism>
<sequence>MLKDYEIDKPVLETNRLILREMCEDDVGDLSEWLGLDEVYTYWGRKASKGEMNPELFFIDARPWVVRKPKLDFKWVVVLKENNKVVGMVEIFDIQNYRMGDVAYRFHPDYWKRGLATEALKRVIEFIFKDTELDRLNARADVRNIGSNHVLQKCGFVKEGLIRHGKMVSIYCDYNIYGFLSEDYISQ</sequence>
<dbReference type="Pfam" id="PF13302">
    <property type="entry name" value="Acetyltransf_3"/>
    <property type="match status" value="1"/>
</dbReference>
<gene>
    <name evidence="2" type="ORF">bsdtb5_22370</name>
</gene>
<dbReference type="AlphaFoldDB" id="A0A7R7ELF2"/>
<dbReference type="InterPro" id="IPR016181">
    <property type="entry name" value="Acyl_CoA_acyltransferase"/>
</dbReference>
<dbReference type="EMBL" id="AP024169">
    <property type="protein sequence ID" value="BCN30942.1"/>
    <property type="molecule type" value="Genomic_DNA"/>
</dbReference>
<dbReference type="RefSeq" id="WP_271712096.1">
    <property type="nucleotide sequence ID" value="NZ_AP024169.1"/>
</dbReference>
<dbReference type="KEGG" id="ahb:bsdtb5_22370"/>
<reference evidence="2 3" key="1">
    <citation type="submission" date="2020-11" db="EMBL/GenBank/DDBJ databases">
        <title>Draft genome sequencing of a Lachnospiraceae strain isolated from anoxic soil subjected to BSD treatment.</title>
        <authorList>
            <person name="Uek A."/>
            <person name="Tonouchi A."/>
        </authorList>
    </citation>
    <scope>NUCLEOTIDE SEQUENCE [LARGE SCALE GENOMIC DNA]</scope>
    <source>
        <strain evidence="2 3">TB5</strain>
    </source>
</reference>
<feature type="domain" description="N-acetyltransferase" evidence="1">
    <location>
        <begin position="17"/>
        <end position="177"/>
    </location>
</feature>
<evidence type="ECO:0000313" key="3">
    <source>
        <dbReference type="Proteomes" id="UP000595897"/>
    </source>
</evidence>
<accession>A0A7R7ELF2</accession>
<dbReference type="PANTHER" id="PTHR43792">
    <property type="entry name" value="GNAT FAMILY, PUTATIVE (AFU_ORTHOLOGUE AFUA_3G00765)-RELATED-RELATED"/>
    <property type="match status" value="1"/>
</dbReference>